<dbReference type="InterPro" id="IPR032675">
    <property type="entry name" value="LRR_dom_sf"/>
</dbReference>
<dbReference type="AlphaFoldDB" id="A0A7J7M9I3"/>
<keyword evidence="7 8" id="KW-0472">Membrane</keyword>
<evidence type="ECO:0000259" key="10">
    <source>
        <dbReference type="PROSITE" id="PS50011"/>
    </source>
</evidence>
<evidence type="ECO:0000256" key="2">
    <source>
        <dbReference type="ARBA" id="ARBA00022614"/>
    </source>
</evidence>
<keyword evidence="4 9" id="KW-0732">Signal</keyword>
<feature type="chain" id="PRO_5029542863" description="Protein kinase domain-containing protein" evidence="9">
    <location>
        <begin position="20"/>
        <end position="599"/>
    </location>
</feature>
<evidence type="ECO:0000256" key="1">
    <source>
        <dbReference type="ARBA" id="ARBA00004370"/>
    </source>
</evidence>
<dbReference type="SUPFAM" id="SSF56112">
    <property type="entry name" value="Protein kinase-like (PK-like)"/>
    <property type="match status" value="1"/>
</dbReference>
<dbReference type="PROSITE" id="PS50011">
    <property type="entry name" value="PROTEIN_KINASE_DOM"/>
    <property type="match status" value="1"/>
</dbReference>
<comment type="caution">
    <text evidence="11">The sequence shown here is derived from an EMBL/GenBank/DDBJ whole genome shotgun (WGS) entry which is preliminary data.</text>
</comment>
<dbReference type="InterPro" id="IPR001611">
    <property type="entry name" value="Leu-rich_rpt"/>
</dbReference>
<accession>A0A7J7M9I3</accession>
<feature type="signal peptide" evidence="9">
    <location>
        <begin position="1"/>
        <end position="19"/>
    </location>
</feature>
<feature type="domain" description="Protein kinase" evidence="10">
    <location>
        <begin position="339"/>
        <end position="590"/>
    </location>
</feature>
<dbReference type="InterPro" id="IPR000719">
    <property type="entry name" value="Prot_kinase_dom"/>
</dbReference>
<proteinExistence type="predicted"/>
<dbReference type="Proteomes" id="UP000541444">
    <property type="component" value="Unassembled WGS sequence"/>
</dbReference>
<dbReference type="EMBL" id="JACGCM010001690">
    <property type="protein sequence ID" value="KAF6151547.1"/>
    <property type="molecule type" value="Genomic_DNA"/>
</dbReference>
<keyword evidence="12" id="KW-1185">Reference proteome</keyword>
<sequence>MLQYYIFVAILHLSLSVSAMETSLPLSPAPDALALLAFKLKADLDKKLVFELNKRFDYCHWEGVKCAQGKVVRFVIEGFGLGGIFEYDSLSRLDQLKTLSLQNNSLMGPIPDLSRLVNLKTLFLNHNSFTGSFPPSIVSLHSIQTLDLSHNVLTGPIPVGLTSLDQIYYLRLEFNFFNGSIPLLNQSLLMIFNVSSNNLTGDVPITVALSRFRMSSFLWNPSLCGAILNKSCLKPSEAPQLQASTTLSLPQEHSVKKHDNSAIILGLSLTVLVLILSVVLIALNKRTKQKKVSSSTPMVTSDHQIGPIVENKVQVVGKSGCLVFSGRETQIYSLEQLMRSSAEMLGRGSNGTTYKAVLDNNVTVTVKRIDARGNNTITSKEMFERHMEFVGRLRHPNLVPLRAYFHAKEERLLIYDYYSNGSLFSLIHGSKSARAKPLHWTSCLKIAEDIAEGLVYIHQTTCLIHGNLKSSNVLLGPEFEACLADYSLSGPTTQEDMNYTTFSDIYAFGILLLEILTSKPASPQPFLVPMDLLNWVRYTREGEDSNGPNGDDNWLVMLVEIVSACVRVTPKERLNAMQILKMIQDIKEVVTIDSTCVSP</sequence>
<evidence type="ECO:0000256" key="5">
    <source>
        <dbReference type="ARBA" id="ARBA00022737"/>
    </source>
</evidence>
<dbReference type="PANTHER" id="PTHR48007:SF37">
    <property type="entry name" value="LEUCINE-RICH REPEAT PROTEIN KINASE FAMILY PROTEIN"/>
    <property type="match status" value="1"/>
</dbReference>
<reference evidence="11 12" key="1">
    <citation type="journal article" date="2020" name="IScience">
        <title>Genome Sequencing of the Endangered Kingdonia uniflora (Circaeasteraceae, Ranunculales) Reveals Potential Mechanisms of Evolutionary Specialization.</title>
        <authorList>
            <person name="Sun Y."/>
            <person name="Deng T."/>
            <person name="Zhang A."/>
            <person name="Moore M.J."/>
            <person name="Landis J.B."/>
            <person name="Lin N."/>
            <person name="Zhang H."/>
            <person name="Zhang X."/>
            <person name="Huang J."/>
            <person name="Zhang X."/>
            <person name="Sun H."/>
            <person name="Wang H."/>
        </authorList>
    </citation>
    <scope>NUCLEOTIDE SEQUENCE [LARGE SCALE GENOMIC DNA]</scope>
    <source>
        <strain evidence="11">TB1705</strain>
        <tissue evidence="11">Leaf</tissue>
    </source>
</reference>
<dbReference type="GO" id="GO:0005524">
    <property type="term" value="F:ATP binding"/>
    <property type="evidence" value="ECO:0007669"/>
    <property type="project" value="InterPro"/>
</dbReference>
<evidence type="ECO:0000313" key="11">
    <source>
        <dbReference type="EMBL" id="KAF6151547.1"/>
    </source>
</evidence>
<keyword evidence="2" id="KW-0433">Leucine-rich repeat</keyword>
<gene>
    <name evidence="11" type="ORF">GIB67_016359</name>
</gene>
<evidence type="ECO:0000256" key="9">
    <source>
        <dbReference type="SAM" id="SignalP"/>
    </source>
</evidence>
<name>A0A7J7M9I3_9MAGN</name>
<dbReference type="Gene3D" id="3.30.200.20">
    <property type="entry name" value="Phosphorylase Kinase, domain 1"/>
    <property type="match status" value="1"/>
</dbReference>
<dbReference type="PANTHER" id="PTHR48007">
    <property type="entry name" value="LEUCINE-RICH REPEAT RECEPTOR-LIKE PROTEIN KINASE PXC1"/>
    <property type="match status" value="1"/>
</dbReference>
<dbReference type="InterPro" id="IPR046959">
    <property type="entry name" value="PRK1-6/SRF4-like"/>
</dbReference>
<evidence type="ECO:0000313" key="12">
    <source>
        <dbReference type="Proteomes" id="UP000541444"/>
    </source>
</evidence>
<dbReference type="Pfam" id="PF00069">
    <property type="entry name" value="Pkinase"/>
    <property type="match status" value="1"/>
</dbReference>
<comment type="subcellular location">
    <subcellularLocation>
        <location evidence="1">Membrane</location>
    </subcellularLocation>
</comment>
<dbReference type="Pfam" id="PF00560">
    <property type="entry name" value="LRR_1"/>
    <property type="match status" value="1"/>
</dbReference>
<dbReference type="FunFam" id="3.80.10.10:FF:000400">
    <property type="entry name" value="Nuclear pore complex protein NUP107"/>
    <property type="match status" value="1"/>
</dbReference>
<evidence type="ECO:0000256" key="3">
    <source>
        <dbReference type="ARBA" id="ARBA00022692"/>
    </source>
</evidence>
<evidence type="ECO:0000256" key="7">
    <source>
        <dbReference type="ARBA" id="ARBA00023136"/>
    </source>
</evidence>
<dbReference type="Gene3D" id="1.10.510.10">
    <property type="entry name" value="Transferase(Phosphotransferase) domain 1"/>
    <property type="match status" value="2"/>
</dbReference>
<dbReference type="Gene3D" id="3.80.10.10">
    <property type="entry name" value="Ribonuclease Inhibitor"/>
    <property type="match status" value="2"/>
</dbReference>
<dbReference type="InterPro" id="IPR011009">
    <property type="entry name" value="Kinase-like_dom_sf"/>
</dbReference>
<keyword evidence="3 8" id="KW-0812">Transmembrane</keyword>
<keyword evidence="6 8" id="KW-1133">Transmembrane helix</keyword>
<dbReference type="GO" id="GO:0016020">
    <property type="term" value="C:membrane"/>
    <property type="evidence" value="ECO:0007669"/>
    <property type="project" value="UniProtKB-SubCell"/>
</dbReference>
<organism evidence="11 12">
    <name type="scientific">Kingdonia uniflora</name>
    <dbReference type="NCBI Taxonomy" id="39325"/>
    <lineage>
        <taxon>Eukaryota</taxon>
        <taxon>Viridiplantae</taxon>
        <taxon>Streptophyta</taxon>
        <taxon>Embryophyta</taxon>
        <taxon>Tracheophyta</taxon>
        <taxon>Spermatophyta</taxon>
        <taxon>Magnoliopsida</taxon>
        <taxon>Ranunculales</taxon>
        <taxon>Circaeasteraceae</taxon>
        <taxon>Kingdonia</taxon>
    </lineage>
</organism>
<dbReference type="GO" id="GO:0004672">
    <property type="term" value="F:protein kinase activity"/>
    <property type="evidence" value="ECO:0007669"/>
    <property type="project" value="InterPro"/>
</dbReference>
<keyword evidence="5" id="KW-0677">Repeat</keyword>
<feature type="transmembrane region" description="Helical" evidence="8">
    <location>
        <begin position="262"/>
        <end position="283"/>
    </location>
</feature>
<dbReference type="Pfam" id="PF13855">
    <property type="entry name" value="LRR_8"/>
    <property type="match status" value="1"/>
</dbReference>
<dbReference type="OrthoDB" id="4062651at2759"/>
<protein>
    <recommendedName>
        <fullName evidence="10">Protein kinase domain-containing protein</fullName>
    </recommendedName>
</protein>
<dbReference type="SUPFAM" id="SSF52058">
    <property type="entry name" value="L domain-like"/>
    <property type="match status" value="1"/>
</dbReference>
<evidence type="ECO:0000256" key="6">
    <source>
        <dbReference type="ARBA" id="ARBA00022989"/>
    </source>
</evidence>
<evidence type="ECO:0000256" key="8">
    <source>
        <dbReference type="SAM" id="Phobius"/>
    </source>
</evidence>
<evidence type="ECO:0000256" key="4">
    <source>
        <dbReference type="ARBA" id="ARBA00022729"/>
    </source>
</evidence>